<dbReference type="InterPro" id="IPR041412">
    <property type="entry name" value="Xrn1_helical"/>
</dbReference>
<dbReference type="HOGENOM" id="CLU_1520580_0_0_1"/>
<dbReference type="RefSeq" id="XP_005778036.1">
    <property type="nucleotide sequence ID" value="XM_005777979.1"/>
</dbReference>
<dbReference type="Gene3D" id="1.25.40.1050">
    <property type="match status" value="1"/>
</dbReference>
<evidence type="ECO:0000313" key="3">
    <source>
        <dbReference type="EnsemblProtists" id="EOD25607"/>
    </source>
</evidence>
<dbReference type="PaxDb" id="2903-EOD25607"/>
<dbReference type="PANTHER" id="PTHR12341">
    <property type="entry name" value="5'-&gt;3' EXORIBONUCLEASE"/>
    <property type="match status" value="1"/>
</dbReference>
<name>A0A0D3JQ22_EMIH1</name>
<reference evidence="4" key="1">
    <citation type="journal article" date="2013" name="Nature">
        <title>Pan genome of the phytoplankton Emiliania underpins its global distribution.</title>
        <authorList>
            <person name="Read B.A."/>
            <person name="Kegel J."/>
            <person name="Klute M.J."/>
            <person name="Kuo A."/>
            <person name="Lefebvre S.C."/>
            <person name="Maumus F."/>
            <person name="Mayer C."/>
            <person name="Miller J."/>
            <person name="Monier A."/>
            <person name="Salamov A."/>
            <person name="Young J."/>
            <person name="Aguilar M."/>
            <person name="Claverie J.M."/>
            <person name="Frickenhaus S."/>
            <person name="Gonzalez K."/>
            <person name="Herman E.K."/>
            <person name="Lin Y.C."/>
            <person name="Napier J."/>
            <person name="Ogata H."/>
            <person name="Sarno A.F."/>
            <person name="Shmutz J."/>
            <person name="Schroeder D."/>
            <person name="de Vargas C."/>
            <person name="Verret F."/>
            <person name="von Dassow P."/>
            <person name="Valentin K."/>
            <person name="Van de Peer Y."/>
            <person name="Wheeler G."/>
            <person name="Dacks J.B."/>
            <person name="Delwiche C.F."/>
            <person name="Dyhrman S.T."/>
            <person name="Glockner G."/>
            <person name="John U."/>
            <person name="Richards T."/>
            <person name="Worden A.Z."/>
            <person name="Zhang X."/>
            <person name="Grigoriev I.V."/>
            <person name="Allen A.E."/>
            <person name="Bidle K."/>
            <person name="Borodovsky M."/>
            <person name="Bowler C."/>
            <person name="Brownlee C."/>
            <person name="Cock J.M."/>
            <person name="Elias M."/>
            <person name="Gladyshev V.N."/>
            <person name="Groth M."/>
            <person name="Guda C."/>
            <person name="Hadaegh A."/>
            <person name="Iglesias-Rodriguez M.D."/>
            <person name="Jenkins J."/>
            <person name="Jones B.M."/>
            <person name="Lawson T."/>
            <person name="Leese F."/>
            <person name="Lindquist E."/>
            <person name="Lobanov A."/>
            <person name="Lomsadze A."/>
            <person name="Malik S.B."/>
            <person name="Marsh M.E."/>
            <person name="Mackinder L."/>
            <person name="Mock T."/>
            <person name="Mueller-Roeber B."/>
            <person name="Pagarete A."/>
            <person name="Parker M."/>
            <person name="Probert I."/>
            <person name="Quesneville H."/>
            <person name="Raines C."/>
            <person name="Rensing S.A."/>
            <person name="Riano-Pachon D.M."/>
            <person name="Richier S."/>
            <person name="Rokitta S."/>
            <person name="Shiraiwa Y."/>
            <person name="Soanes D.M."/>
            <person name="van der Giezen M."/>
            <person name="Wahlund T.M."/>
            <person name="Williams B."/>
            <person name="Wilson W."/>
            <person name="Wolfe G."/>
            <person name="Wurch L.L."/>
        </authorList>
    </citation>
    <scope>NUCLEOTIDE SEQUENCE</scope>
</reference>
<dbReference type="GO" id="GO:0003723">
    <property type="term" value="F:RNA binding"/>
    <property type="evidence" value="ECO:0007669"/>
    <property type="project" value="TreeGrafter"/>
</dbReference>
<feature type="region of interest" description="Disordered" evidence="1">
    <location>
        <begin position="1"/>
        <end position="47"/>
    </location>
</feature>
<feature type="domain" description="Xrn1 helical" evidence="2">
    <location>
        <begin position="117"/>
        <end position="168"/>
    </location>
</feature>
<reference evidence="3" key="2">
    <citation type="submission" date="2024-10" db="UniProtKB">
        <authorList>
            <consortium name="EnsemblProtists"/>
        </authorList>
    </citation>
    <scope>IDENTIFICATION</scope>
</reference>
<dbReference type="GeneID" id="17271153"/>
<keyword evidence="4" id="KW-1185">Reference proteome</keyword>
<dbReference type="InterPro" id="IPR027073">
    <property type="entry name" value="5_3_exoribonuclease"/>
</dbReference>
<proteinExistence type="predicted"/>
<feature type="compositionally biased region" description="Acidic residues" evidence="1">
    <location>
        <begin position="13"/>
        <end position="23"/>
    </location>
</feature>
<dbReference type="Proteomes" id="UP000013827">
    <property type="component" value="Unassembled WGS sequence"/>
</dbReference>
<dbReference type="PANTHER" id="PTHR12341:SF41">
    <property type="entry name" value="5'-3' EXORIBONUCLEASE 2"/>
    <property type="match status" value="1"/>
</dbReference>
<dbReference type="AlphaFoldDB" id="A0A0D3JQ22"/>
<dbReference type="GO" id="GO:0005634">
    <property type="term" value="C:nucleus"/>
    <property type="evidence" value="ECO:0007669"/>
    <property type="project" value="TreeGrafter"/>
</dbReference>
<accession>A0A0D3JQ22</accession>
<dbReference type="GO" id="GO:0000956">
    <property type="term" value="P:nuclear-transcribed mRNA catabolic process"/>
    <property type="evidence" value="ECO:0007669"/>
    <property type="project" value="TreeGrafter"/>
</dbReference>
<evidence type="ECO:0000256" key="1">
    <source>
        <dbReference type="SAM" id="MobiDB-lite"/>
    </source>
</evidence>
<organism evidence="3 4">
    <name type="scientific">Emiliania huxleyi (strain CCMP1516)</name>
    <dbReference type="NCBI Taxonomy" id="280463"/>
    <lineage>
        <taxon>Eukaryota</taxon>
        <taxon>Haptista</taxon>
        <taxon>Haptophyta</taxon>
        <taxon>Prymnesiophyceae</taxon>
        <taxon>Isochrysidales</taxon>
        <taxon>Noelaerhabdaceae</taxon>
        <taxon>Emiliania</taxon>
    </lineage>
</organism>
<dbReference type="Pfam" id="PF17846">
    <property type="entry name" value="XRN_M"/>
    <property type="match status" value="1"/>
</dbReference>
<sequence>MAKGAAMGGEAVAWEEEGGEEEGAAPPSRGGLQLPPRPERQLPFVYDPAKLPPLPVLDDRGVANCPEQHPPSAWQHHPAELAEREAAQRRAAFEAEFDRRAKQLGDAPPEARKIVPGEPFSPLEQLMAVLPPRSAAHALPSVYAQLMEPGSPLAHLYPLDFRQDLNGAPSRGAEGGP</sequence>
<evidence type="ECO:0000313" key="4">
    <source>
        <dbReference type="Proteomes" id="UP000013827"/>
    </source>
</evidence>
<dbReference type="EnsemblProtists" id="EOD25607">
    <property type="protein sequence ID" value="EOD25607"/>
    <property type="gene ID" value="EMIHUDRAFT_237497"/>
</dbReference>
<evidence type="ECO:0000259" key="2">
    <source>
        <dbReference type="Pfam" id="PF17846"/>
    </source>
</evidence>
<dbReference type="GO" id="GO:0004534">
    <property type="term" value="F:5'-3' RNA exonuclease activity"/>
    <property type="evidence" value="ECO:0007669"/>
    <property type="project" value="TreeGrafter"/>
</dbReference>
<feature type="compositionally biased region" description="Low complexity" evidence="1">
    <location>
        <begin position="1"/>
        <end position="12"/>
    </location>
</feature>
<dbReference type="KEGG" id="ehx:EMIHUDRAFT_237497"/>
<feature type="region of interest" description="Disordered" evidence="1">
    <location>
        <begin position="57"/>
        <end position="76"/>
    </location>
</feature>
<protein>
    <recommendedName>
        <fullName evidence="2">Xrn1 helical domain-containing protein</fullName>
    </recommendedName>
</protein>
<dbReference type="STRING" id="2903.R1CSI4"/>